<dbReference type="EMBL" id="BAABJE010000012">
    <property type="protein sequence ID" value="GAA4797208.1"/>
    <property type="molecule type" value="Genomic_DNA"/>
</dbReference>
<dbReference type="RefSeq" id="WP_345303560.1">
    <property type="nucleotide sequence ID" value="NZ_BAABJE010000012.1"/>
</dbReference>
<gene>
    <name evidence="2" type="ORF">GCM10023307_23840</name>
</gene>
<feature type="compositionally biased region" description="Low complexity" evidence="1">
    <location>
        <begin position="1"/>
        <end position="11"/>
    </location>
</feature>
<dbReference type="Proteomes" id="UP001499959">
    <property type="component" value="Unassembled WGS sequence"/>
</dbReference>
<proteinExistence type="predicted"/>
<feature type="region of interest" description="Disordered" evidence="1">
    <location>
        <begin position="1"/>
        <end position="29"/>
    </location>
</feature>
<keyword evidence="3" id="KW-1185">Reference proteome</keyword>
<protein>
    <recommendedName>
        <fullName evidence="4">DUF4034 domain-containing protein</fullName>
    </recommendedName>
</protein>
<organism evidence="2 3">
    <name type="scientific">Lysobacter hankyongensis</name>
    <dbReference type="NCBI Taxonomy" id="1176535"/>
    <lineage>
        <taxon>Bacteria</taxon>
        <taxon>Pseudomonadati</taxon>
        <taxon>Pseudomonadota</taxon>
        <taxon>Gammaproteobacteria</taxon>
        <taxon>Lysobacterales</taxon>
        <taxon>Lysobacteraceae</taxon>
        <taxon>Lysobacter</taxon>
    </lineage>
</organism>
<evidence type="ECO:0000313" key="3">
    <source>
        <dbReference type="Proteomes" id="UP001499959"/>
    </source>
</evidence>
<evidence type="ECO:0000256" key="1">
    <source>
        <dbReference type="SAM" id="MobiDB-lite"/>
    </source>
</evidence>
<sequence>MSTRPAKSTTKPPRPAPRRRTRSTDAGARGDIAIELGAPSLVQDAPVRHQSLWVLLRLWLAAQSGEGWLREAQLRERFANARNLRMIVSRAYADFARWGLRVGWGTDRARDPDLLPLAGRNRGPFWLAEGEAARLRILLHGEPAGTDAVIAWLGASSAMRASAGADGFGDAMVSNASPAYWHAWAGARKDMLDGRLILDRDHGALAGYRRAQTLTDDPWLQALALLQQAMVWRRAGNADAARAVLAELDRHWHDEQAPEHAWLGAMAAIVQAWCAYAGRDPQAARQILRQAADDPRWTGLFQYHPRVRSEHANLQALIHRALALDERVEIAERTDAARTAVRYYRAALALANEAELFDAAASTASNLGWSLWLFERCGLVVRDGVRDGGRDGGSGDDGHPMTWIGLAAWLSGRHGVGGGCWNTIYLLRMARAGGPDAPHPRLDVFRRWPVMSPEAFRALIAPMTLGVEWESWRALAATMQADVDAGRVQVDALQRANVLLEVAWYEAHDGEPARSAEAAARLRRRLRELTPTDRLFFRDALRRLPETLD</sequence>
<name>A0ABP9BLZ8_9GAMM</name>
<evidence type="ECO:0008006" key="4">
    <source>
        <dbReference type="Google" id="ProtNLM"/>
    </source>
</evidence>
<comment type="caution">
    <text evidence="2">The sequence shown here is derived from an EMBL/GenBank/DDBJ whole genome shotgun (WGS) entry which is preliminary data.</text>
</comment>
<evidence type="ECO:0000313" key="2">
    <source>
        <dbReference type="EMBL" id="GAA4797208.1"/>
    </source>
</evidence>
<reference evidence="3" key="1">
    <citation type="journal article" date="2019" name="Int. J. Syst. Evol. Microbiol.">
        <title>The Global Catalogue of Microorganisms (GCM) 10K type strain sequencing project: providing services to taxonomists for standard genome sequencing and annotation.</title>
        <authorList>
            <consortium name="The Broad Institute Genomics Platform"/>
            <consortium name="The Broad Institute Genome Sequencing Center for Infectious Disease"/>
            <person name="Wu L."/>
            <person name="Ma J."/>
        </authorList>
    </citation>
    <scope>NUCLEOTIDE SEQUENCE [LARGE SCALE GENOMIC DNA]</scope>
    <source>
        <strain evidence="3">JCM 18204</strain>
    </source>
</reference>
<accession>A0ABP9BLZ8</accession>